<dbReference type="Proteomes" id="UP000326486">
    <property type="component" value="Segment"/>
</dbReference>
<name>A0A5J6TS54_9CAUD</name>
<evidence type="ECO:0000313" key="1">
    <source>
        <dbReference type="EMBL" id="QFG13198.1"/>
    </source>
</evidence>
<reference evidence="1 2" key="1">
    <citation type="submission" date="2019-07" db="EMBL/GenBank/DDBJ databases">
        <authorList>
            <person name="Almisry A."/>
            <person name="Mousa M."/>
            <person name="Gordon L.L."/>
            <person name="Lee M."/>
            <person name="Mandava P."/>
            <person name="Moxley J.T."/>
            <person name="Shaffer C.D."/>
            <person name="Weston-Hafer K.A."/>
            <person name="Garlena R.A."/>
            <person name="Russell D.A."/>
            <person name="Pope W.H."/>
            <person name="Jacobs-Sera D."/>
            <person name="Hatfull G.F."/>
        </authorList>
    </citation>
    <scope>NUCLEOTIDE SEQUENCE [LARGE SCALE GENOMIC DNA]</scope>
</reference>
<sequence>MARQPRREREDRESLPGIAEVRLRADEATKNVVLDVLRANFTITRARDYPGDRWYFALDTGNTAADPDGDE</sequence>
<keyword evidence="2" id="KW-1185">Reference proteome</keyword>
<gene>
    <name evidence="1" type="primary">6</name>
    <name evidence="1" type="ORF">SEA_GILGAMESH_6</name>
</gene>
<accession>A0A5J6TS54</accession>
<proteinExistence type="predicted"/>
<dbReference type="KEGG" id="vg:80019068"/>
<protein>
    <submittedName>
        <fullName evidence="1">Uncharacterized protein</fullName>
    </submittedName>
</protein>
<dbReference type="GeneID" id="80019068"/>
<evidence type="ECO:0000313" key="2">
    <source>
        <dbReference type="Proteomes" id="UP000326486"/>
    </source>
</evidence>
<dbReference type="RefSeq" id="YP_010754474.1">
    <property type="nucleotide sequence ID" value="NC_073461.1"/>
</dbReference>
<dbReference type="EMBL" id="MN234216">
    <property type="protein sequence ID" value="QFG13198.1"/>
    <property type="molecule type" value="Genomic_DNA"/>
</dbReference>
<organism evidence="1 2">
    <name type="scientific">Streptomyces phage Gilgamesh</name>
    <dbReference type="NCBI Taxonomy" id="2599890"/>
    <lineage>
        <taxon>Viruses</taxon>
        <taxon>Duplodnaviria</taxon>
        <taxon>Heunggongvirae</taxon>
        <taxon>Uroviricota</taxon>
        <taxon>Caudoviricetes</taxon>
        <taxon>Gilgameshvirus</taxon>
        <taxon>Gilgameshvirus gilgamesh</taxon>
    </lineage>
</organism>